<comment type="cofactor">
    <cofactor evidence="1">
        <name>FAD</name>
        <dbReference type="ChEBI" id="CHEBI:57692"/>
    </cofactor>
</comment>
<dbReference type="GO" id="GO:0008115">
    <property type="term" value="F:sarcosine oxidase activity"/>
    <property type="evidence" value="ECO:0007669"/>
    <property type="project" value="TreeGrafter"/>
</dbReference>
<dbReference type="RefSeq" id="WP_133204591.1">
    <property type="nucleotide sequence ID" value="NZ_SMRU01000013.1"/>
</dbReference>
<evidence type="ECO:0000313" key="6">
    <source>
        <dbReference type="EMBL" id="TDF95355.1"/>
    </source>
</evidence>
<dbReference type="Pfam" id="PF01266">
    <property type="entry name" value="DAO"/>
    <property type="match status" value="1"/>
</dbReference>
<keyword evidence="3" id="KW-0274">FAD</keyword>
<gene>
    <name evidence="6" type="ORF">E1809_12110</name>
</gene>
<keyword evidence="7" id="KW-1185">Reference proteome</keyword>
<dbReference type="PANTHER" id="PTHR10961:SF7">
    <property type="entry name" value="FAD DEPENDENT OXIDOREDUCTASE DOMAIN-CONTAINING PROTEIN"/>
    <property type="match status" value="1"/>
</dbReference>
<accession>A0A4R5KKI0</accession>
<dbReference type="Gene3D" id="3.30.9.10">
    <property type="entry name" value="D-Amino Acid Oxidase, subunit A, domain 2"/>
    <property type="match status" value="1"/>
</dbReference>
<dbReference type="InterPro" id="IPR045170">
    <property type="entry name" value="MTOX"/>
</dbReference>
<dbReference type="InterPro" id="IPR006076">
    <property type="entry name" value="FAD-dep_OxRdtase"/>
</dbReference>
<feature type="domain" description="FAD dependent oxidoreductase" evidence="5">
    <location>
        <begin position="4"/>
        <end position="353"/>
    </location>
</feature>
<keyword evidence="2" id="KW-0285">Flavoprotein</keyword>
<dbReference type="Proteomes" id="UP000295511">
    <property type="component" value="Unassembled WGS sequence"/>
</dbReference>
<reference evidence="6 7" key="1">
    <citation type="submission" date="2019-03" db="EMBL/GenBank/DDBJ databases">
        <title>Whole genome sequence of Arthrobacter sp JH1-1.</title>
        <authorList>
            <person name="Trinh H.N."/>
        </authorList>
    </citation>
    <scope>NUCLEOTIDE SEQUENCE [LARGE SCALE GENOMIC DNA]</scope>
    <source>
        <strain evidence="6 7">JH1-1</strain>
    </source>
</reference>
<proteinExistence type="predicted"/>
<dbReference type="GO" id="GO:0050660">
    <property type="term" value="F:flavin adenine dinucleotide binding"/>
    <property type="evidence" value="ECO:0007669"/>
    <property type="project" value="InterPro"/>
</dbReference>
<sequence>MDVDVVVIGGGAMGSAAAWQLSLKGKSVRLFEQFDEGHHLGASHGATRNFNTAYPEDDYLSLVSEARNLWDALAEETGTTLLDLVGLANHGNVARLREVRSAHELRGIDSYFISAKEAQDRWQGMAFRGDVLFVPEAGRVRAADALKALRASAEAHGARFEYSTPVRDIRVLGEDRAVVVTDTQEVTAQRVVITAGAWTSKLIGAQVHLPRLVVTQEQPAHFTPIDGSLSWPSFNHAPDPGEPRDDYWYSPVYGMLTPGEGIKAGWHGVGPVMDPDARTFTAEPVQFEALRQYVREWLPGVDAESAVPISCTYTTTENEDFVLDRFGPLVVGAGFSGHGFKFTPAIGRVLADLADGVEAPRRFLAAGRS</sequence>
<dbReference type="EMBL" id="SMRU01000013">
    <property type="protein sequence ID" value="TDF95355.1"/>
    <property type="molecule type" value="Genomic_DNA"/>
</dbReference>
<dbReference type="InterPro" id="IPR036188">
    <property type="entry name" value="FAD/NAD-bd_sf"/>
</dbReference>
<evidence type="ECO:0000256" key="4">
    <source>
        <dbReference type="ARBA" id="ARBA00023002"/>
    </source>
</evidence>
<evidence type="ECO:0000256" key="1">
    <source>
        <dbReference type="ARBA" id="ARBA00001974"/>
    </source>
</evidence>
<keyword evidence="4" id="KW-0560">Oxidoreductase</keyword>
<organism evidence="6 7">
    <name type="scientific">Arthrobacter terricola</name>
    <dbReference type="NCBI Taxonomy" id="2547396"/>
    <lineage>
        <taxon>Bacteria</taxon>
        <taxon>Bacillati</taxon>
        <taxon>Actinomycetota</taxon>
        <taxon>Actinomycetes</taxon>
        <taxon>Micrococcales</taxon>
        <taxon>Micrococcaceae</taxon>
        <taxon>Arthrobacter</taxon>
    </lineage>
</organism>
<dbReference type="SUPFAM" id="SSF51905">
    <property type="entry name" value="FAD/NAD(P)-binding domain"/>
    <property type="match status" value="1"/>
</dbReference>
<dbReference type="PANTHER" id="PTHR10961">
    <property type="entry name" value="PEROXISOMAL SARCOSINE OXIDASE"/>
    <property type="match status" value="1"/>
</dbReference>
<comment type="caution">
    <text evidence="6">The sequence shown here is derived from an EMBL/GenBank/DDBJ whole genome shotgun (WGS) entry which is preliminary data.</text>
</comment>
<evidence type="ECO:0000256" key="3">
    <source>
        <dbReference type="ARBA" id="ARBA00022827"/>
    </source>
</evidence>
<evidence type="ECO:0000313" key="7">
    <source>
        <dbReference type="Proteomes" id="UP000295511"/>
    </source>
</evidence>
<dbReference type="OrthoDB" id="9806257at2"/>
<dbReference type="SUPFAM" id="SSF54373">
    <property type="entry name" value="FAD-linked reductases, C-terminal domain"/>
    <property type="match status" value="1"/>
</dbReference>
<dbReference type="AlphaFoldDB" id="A0A4R5KKI0"/>
<protein>
    <submittedName>
        <fullName evidence="6">FAD-dependent oxidoreductase</fullName>
    </submittedName>
</protein>
<dbReference type="Gene3D" id="3.50.50.60">
    <property type="entry name" value="FAD/NAD(P)-binding domain"/>
    <property type="match status" value="1"/>
</dbReference>
<evidence type="ECO:0000256" key="2">
    <source>
        <dbReference type="ARBA" id="ARBA00022630"/>
    </source>
</evidence>
<evidence type="ECO:0000259" key="5">
    <source>
        <dbReference type="Pfam" id="PF01266"/>
    </source>
</evidence>
<name>A0A4R5KKI0_9MICC</name>